<proteinExistence type="predicted"/>
<evidence type="ECO:0000313" key="3">
    <source>
        <dbReference type="Proteomes" id="UP000323506"/>
    </source>
</evidence>
<evidence type="ECO:0000256" key="1">
    <source>
        <dbReference type="SAM" id="MobiDB-lite"/>
    </source>
</evidence>
<evidence type="ECO:0000313" key="2">
    <source>
        <dbReference type="EMBL" id="TYH27413.1"/>
    </source>
</evidence>
<gene>
    <name evidence="2" type="ORF">ES288_A02G068500v1</name>
</gene>
<protein>
    <submittedName>
        <fullName evidence="2">Uncharacterized protein</fullName>
    </submittedName>
</protein>
<keyword evidence="3" id="KW-1185">Reference proteome</keyword>
<dbReference type="AlphaFoldDB" id="A0A5D2HB62"/>
<feature type="region of interest" description="Disordered" evidence="1">
    <location>
        <begin position="49"/>
        <end position="80"/>
    </location>
</feature>
<reference evidence="2 3" key="1">
    <citation type="submission" date="2019-06" db="EMBL/GenBank/DDBJ databases">
        <title>WGS assembly of Gossypium darwinii.</title>
        <authorList>
            <person name="Chen Z.J."/>
            <person name="Sreedasyam A."/>
            <person name="Ando A."/>
            <person name="Song Q."/>
            <person name="De L."/>
            <person name="Hulse-Kemp A."/>
            <person name="Ding M."/>
            <person name="Ye W."/>
            <person name="Kirkbride R."/>
            <person name="Jenkins J."/>
            <person name="Plott C."/>
            <person name="Lovell J."/>
            <person name="Lin Y.-M."/>
            <person name="Vaughn R."/>
            <person name="Liu B."/>
            <person name="Li W."/>
            <person name="Simpson S."/>
            <person name="Scheffler B."/>
            <person name="Saski C."/>
            <person name="Grover C."/>
            <person name="Hu G."/>
            <person name="Conover J."/>
            <person name="Carlson J."/>
            <person name="Shu S."/>
            <person name="Boston L."/>
            <person name="Williams M."/>
            <person name="Peterson D."/>
            <person name="Mcgee K."/>
            <person name="Jones D."/>
            <person name="Wendel J."/>
            <person name="Stelly D."/>
            <person name="Grimwood J."/>
            <person name="Schmutz J."/>
        </authorList>
    </citation>
    <scope>NUCLEOTIDE SEQUENCE [LARGE SCALE GENOMIC DNA]</scope>
    <source>
        <strain evidence="2">1808015.09</strain>
    </source>
</reference>
<sequence length="80" mass="9393">MKLKWQMAAKTVHKLTVTLIKGPGYSPWQHKPKKNSGELKSNYEELKKHKDLCQVHRPRDIEKQNKGEKNQYKANNLLPN</sequence>
<feature type="compositionally biased region" description="Basic and acidic residues" evidence="1">
    <location>
        <begin position="49"/>
        <end position="71"/>
    </location>
</feature>
<accession>A0A5D2HB62</accession>
<dbReference type="EMBL" id="CM017689">
    <property type="protein sequence ID" value="TYH27413.1"/>
    <property type="molecule type" value="Genomic_DNA"/>
</dbReference>
<organism evidence="2 3">
    <name type="scientific">Gossypium darwinii</name>
    <name type="common">Darwin's cotton</name>
    <name type="synonym">Gossypium barbadense var. darwinii</name>
    <dbReference type="NCBI Taxonomy" id="34276"/>
    <lineage>
        <taxon>Eukaryota</taxon>
        <taxon>Viridiplantae</taxon>
        <taxon>Streptophyta</taxon>
        <taxon>Embryophyta</taxon>
        <taxon>Tracheophyta</taxon>
        <taxon>Spermatophyta</taxon>
        <taxon>Magnoliopsida</taxon>
        <taxon>eudicotyledons</taxon>
        <taxon>Gunneridae</taxon>
        <taxon>Pentapetalae</taxon>
        <taxon>rosids</taxon>
        <taxon>malvids</taxon>
        <taxon>Malvales</taxon>
        <taxon>Malvaceae</taxon>
        <taxon>Malvoideae</taxon>
        <taxon>Gossypium</taxon>
    </lineage>
</organism>
<dbReference type="Proteomes" id="UP000323506">
    <property type="component" value="Chromosome A02"/>
</dbReference>
<name>A0A5D2HB62_GOSDA</name>